<sequence>MKKLLLTPLLYFVSFITAHAGWYVCYNFEGTIGKHPIHLYLQIMGIHREGNDSVVKIEGLYKYDKYNEPIALTGTLNRGNHVVLKEIVNNQPNAVFDFVLSGPAVTGSWVLLKDMKLLPLQLNKTGELTDTLNESTAASVEILQSANFKDNYMVGVYSKAASEDRVQMDQLKILNKKTNAIVQVIDFSKVETTTGNVITIIYNNVEISDDNKDLQIWNSAGRMGSILHAHFNSATGKYQLNTKPVLDGPDS</sequence>
<name>A0A1N7RB33_9BACT</name>
<evidence type="ECO:0000313" key="1">
    <source>
        <dbReference type="EMBL" id="SIT32295.1"/>
    </source>
</evidence>
<organism evidence="1 2">
    <name type="scientific">Filimonas lacunae</name>
    <dbReference type="NCBI Taxonomy" id="477680"/>
    <lineage>
        <taxon>Bacteria</taxon>
        <taxon>Pseudomonadati</taxon>
        <taxon>Bacteroidota</taxon>
        <taxon>Chitinophagia</taxon>
        <taxon>Chitinophagales</taxon>
        <taxon>Chitinophagaceae</taxon>
        <taxon>Filimonas</taxon>
    </lineage>
</organism>
<dbReference type="RefSeq" id="WP_144264156.1">
    <property type="nucleotide sequence ID" value="NZ_AP017422.1"/>
</dbReference>
<dbReference type="OrthoDB" id="638783at2"/>
<accession>A0A1N7RB33</accession>
<evidence type="ECO:0000313" key="2">
    <source>
        <dbReference type="Proteomes" id="UP000186917"/>
    </source>
</evidence>
<keyword evidence="2" id="KW-1185">Reference proteome</keyword>
<gene>
    <name evidence="1" type="ORF">SAMN05421788_11179</name>
</gene>
<dbReference type="Proteomes" id="UP000186917">
    <property type="component" value="Unassembled WGS sequence"/>
</dbReference>
<protein>
    <submittedName>
        <fullName evidence="1">Uncharacterized protein</fullName>
    </submittedName>
</protein>
<reference evidence="2" key="1">
    <citation type="submission" date="2017-01" db="EMBL/GenBank/DDBJ databases">
        <authorList>
            <person name="Varghese N."/>
            <person name="Submissions S."/>
        </authorList>
    </citation>
    <scope>NUCLEOTIDE SEQUENCE [LARGE SCALE GENOMIC DNA]</scope>
    <source>
        <strain evidence="2">DSM 21054</strain>
    </source>
</reference>
<dbReference type="EMBL" id="FTOR01000011">
    <property type="protein sequence ID" value="SIT32295.1"/>
    <property type="molecule type" value="Genomic_DNA"/>
</dbReference>
<dbReference type="AlphaFoldDB" id="A0A1N7RB33"/>
<proteinExistence type="predicted"/>